<dbReference type="Pfam" id="PF00493">
    <property type="entry name" value="MCM"/>
    <property type="match status" value="1"/>
</dbReference>
<dbReference type="PANTHER" id="PTHR11630:SF46">
    <property type="entry name" value="DNA REPLICATION LICENSING FACTOR MCM3-RELATED"/>
    <property type="match status" value="1"/>
</dbReference>
<dbReference type="EMBL" id="JAVFKY010000001">
    <property type="protein sequence ID" value="KAK5583797.1"/>
    <property type="molecule type" value="Genomic_DNA"/>
</dbReference>
<dbReference type="Pfam" id="PF17207">
    <property type="entry name" value="MCM_OB"/>
    <property type="match status" value="1"/>
</dbReference>
<dbReference type="Gene3D" id="2.20.28.10">
    <property type="match status" value="1"/>
</dbReference>
<accession>A0AAN7U7L5</accession>
<comment type="function">
    <text evidence="12">Acts as component of the MCM2-7 complex (MCM complex) which is the replicative helicase essential for 'once per cell cycle' DNA replication initiation and elongation in eukaryotic cells. The active ATPase sites in the MCM2-7 ring are formed through the interaction surfaces of two neighboring subunits such that a critical structure of a conserved arginine finger motif is provided in trans relative to the ATP-binding site of the Walker A box of the adjacent subunit. The six ATPase active sites, however, are likely to contribute differentially to the complex helicase activity.</text>
</comment>
<dbReference type="InterPro" id="IPR001208">
    <property type="entry name" value="MCM_dom"/>
</dbReference>
<dbReference type="InterPro" id="IPR027925">
    <property type="entry name" value="MCM_N"/>
</dbReference>
<comment type="subcellular location">
    <subcellularLocation>
        <location evidence="1 12">Nucleus</location>
    </subcellularLocation>
</comment>
<feature type="region of interest" description="Disordered" evidence="13">
    <location>
        <begin position="668"/>
        <end position="818"/>
    </location>
</feature>
<dbReference type="SUPFAM" id="SSF50249">
    <property type="entry name" value="Nucleic acid-binding proteins"/>
    <property type="match status" value="1"/>
</dbReference>
<proteinExistence type="inferred from homology"/>
<dbReference type="Gene3D" id="2.40.50.140">
    <property type="entry name" value="Nucleic acid-binding proteins"/>
    <property type="match status" value="1"/>
</dbReference>
<dbReference type="GO" id="GO:0003697">
    <property type="term" value="F:single-stranded DNA binding"/>
    <property type="evidence" value="ECO:0007669"/>
    <property type="project" value="TreeGrafter"/>
</dbReference>
<dbReference type="GO" id="GO:0006271">
    <property type="term" value="P:DNA strand elongation involved in DNA replication"/>
    <property type="evidence" value="ECO:0007669"/>
    <property type="project" value="TreeGrafter"/>
</dbReference>
<keyword evidence="3 12" id="KW-0235">DNA replication</keyword>
<dbReference type="InterPro" id="IPR031327">
    <property type="entry name" value="MCM"/>
</dbReference>
<dbReference type="FunFam" id="2.20.28.10:FF:000008">
    <property type="entry name" value="DNA helicase"/>
    <property type="match status" value="1"/>
</dbReference>
<dbReference type="InterPro" id="IPR041562">
    <property type="entry name" value="MCM_lid"/>
</dbReference>
<dbReference type="GO" id="GO:0017116">
    <property type="term" value="F:single-stranded DNA helicase activity"/>
    <property type="evidence" value="ECO:0007669"/>
    <property type="project" value="TreeGrafter"/>
</dbReference>
<dbReference type="GO" id="GO:0042555">
    <property type="term" value="C:MCM complex"/>
    <property type="evidence" value="ECO:0007669"/>
    <property type="project" value="UniProtKB-UniRule"/>
</dbReference>
<dbReference type="InterPro" id="IPR008046">
    <property type="entry name" value="Mcm3"/>
</dbReference>
<evidence type="ECO:0000313" key="15">
    <source>
        <dbReference type="EMBL" id="KAK5583797.1"/>
    </source>
</evidence>
<protein>
    <recommendedName>
        <fullName evidence="12">DNA replication licensing factor MCM3</fullName>
        <ecNumber evidence="12">3.6.4.12</ecNumber>
    </recommendedName>
</protein>
<reference evidence="15 16" key="1">
    <citation type="submission" date="2023-11" db="EMBL/GenBank/DDBJ databases">
        <title>Dfirmibasis_genome.</title>
        <authorList>
            <person name="Edelbroek B."/>
            <person name="Kjellin J."/>
            <person name="Jerlstrom-Hultqvist J."/>
            <person name="Soderbom F."/>
        </authorList>
    </citation>
    <scope>NUCLEOTIDE SEQUENCE [LARGE SCALE GENOMIC DNA]</scope>
    <source>
        <strain evidence="15 16">TNS-C-14</strain>
    </source>
</reference>
<dbReference type="Pfam" id="PF14551">
    <property type="entry name" value="MCM_N"/>
    <property type="match status" value="1"/>
</dbReference>
<dbReference type="PRINTS" id="PR01659">
    <property type="entry name" value="MCMPROTEIN3"/>
</dbReference>
<dbReference type="InterPro" id="IPR018525">
    <property type="entry name" value="MCM_CS"/>
</dbReference>
<evidence type="ECO:0000313" key="16">
    <source>
        <dbReference type="Proteomes" id="UP001344447"/>
    </source>
</evidence>
<evidence type="ECO:0000256" key="9">
    <source>
        <dbReference type="ARBA" id="ARBA00023242"/>
    </source>
</evidence>
<dbReference type="GO" id="GO:0016787">
    <property type="term" value="F:hydrolase activity"/>
    <property type="evidence" value="ECO:0007669"/>
    <property type="project" value="UniProtKB-KW"/>
</dbReference>
<organism evidence="15 16">
    <name type="scientific">Dictyostelium firmibasis</name>
    <dbReference type="NCBI Taxonomy" id="79012"/>
    <lineage>
        <taxon>Eukaryota</taxon>
        <taxon>Amoebozoa</taxon>
        <taxon>Evosea</taxon>
        <taxon>Eumycetozoa</taxon>
        <taxon>Dictyostelia</taxon>
        <taxon>Dictyosteliales</taxon>
        <taxon>Dictyosteliaceae</taxon>
        <taxon>Dictyostelium</taxon>
    </lineage>
</organism>
<feature type="region of interest" description="Disordered" evidence="13">
    <location>
        <begin position="175"/>
        <end position="197"/>
    </location>
</feature>
<dbReference type="Gene3D" id="3.30.1640.10">
    <property type="entry name" value="mini-chromosome maintenance (MCM) complex, chain A, domain 1"/>
    <property type="match status" value="1"/>
</dbReference>
<dbReference type="GO" id="GO:1902975">
    <property type="term" value="P:mitotic DNA replication initiation"/>
    <property type="evidence" value="ECO:0007669"/>
    <property type="project" value="TreeGrafter"/>
</dbReference>
<dbReference type="SMART" id="SM00350">
    <property type="entry name" value="MCM"/>
    <property type="match status" value="1"/>
</dbReference>
<evidence type="ECO:0000256" key="3">
    <source>
        <dbReference type="ARBA" id="ARBA00022705"/>
    </source>
</evidence>
<dbReference type="Gene3D" id="3.40.50.300">
    <property type="entry name" value="P-loop containing nucleotide triphosphate hydrolases"/>
    <property type="match status" value="1"/>
</dbReference>
<evidence type="ECO:0000256" key="6">
    <source>
        <dbReference type="ARBA" id="ARBA00022806"/>
    </source>
</evidence>
<dbReference type="GO" id="GO:0000727">
    <property type="term" value="P:double-strand break repair via break-induced replication"/>
    <property type="evidence" value="ECO:0007669"/>
    <property type="project" value="TreeGrafter"/>
</dbReference>
<feature type="compositionally biased region" description="Low complexity" evidence="13">
    <location>
        <begin position="787"/>
        <end position="810"/>
    </location>
</feature>
<feature type="compositionally biased region" description="Acidic residues" evidence="13">
    <location>
        <begin position="699"/>
        <end position="750"/>
    </location>
</feature>
<dbReference type="InterPro" id="IPR033762">
    <property type="entry name" value="MCM_OB"/>
</dbReference>
<evidence type="ECO:0000256" key="8">
    <source>
        <dbReference type="ARBA" id="ARBA00023125"/>
    </source>
</evidence>
<dbReference type="PROSITE" id="PS50051">
    <property type="entry name" value="MCM_2"/>
    <property type="match status" value="1"/>
</dbReference>
<evidence type="ECO:0000259" key="14">
    <source>
        <dbReference type="PROSITE" id="PS50051"/>
    </source>
</evidence>
<comment type="subunit">
    <text evidence="12">Component of the MCM2-7 complex.</text>
</comment>
<comment type="catalytic activity">
    <reaction evidence="10 12">
        <text>ATP + H2O = ADP + phosphate + H(+)</text>
        <dbReference type="Rhea" id="RHEA:13065"/>
        <dbReference type="ChEBI" id="CHEBI:15377"/>
        <dbReference type="ChEBI" id="CHEBI:15378"/>
        <dbReference type="ChEBI" id="CHEBI:30616"/>
        <dbReference type="ChEBI" id="CHEBI:43474"/>
        <dbReference type="ChEBI" id="CHEBI:456216"/>
        <dbReference type="EC" id="3.6.4.12"/>
    </reaction>
</comment>
<evidence type="ECO:0000256" key="10">
    <source>
        <dbReference type="ARBA" id="ARBA00047995"/>
    </source>
</evidence>
<keyword evidence="7 11" id="KW-0067">ATP-binding</keyword>
<dbReference type="InterPro" id="IPR012340">
    <property type="entry name" value="NA-bd_OB-fold"/>
</dbReference>
<dbReference type="Proteomes" id="UP001344447">
    <property type="component" value="Unassembled WGS sequence"/>
</dbReference>
<dbReference type="SUPFAM" id="SSF52540">
    <property type="entry name" value="P-loop containing nucleoside triphosphate hydrolases"/>
    <property type="match status" value="1"/>
</dbReference>
<dbReference type="PANTHER" id="PTHR11630">
    <property type="entry name" value="DNA REPLICATION LICENSING FACTOR MCM FAMILY MEMBER"/>
    <property type="match status" value="1"/>
</dbReference>
<evidence type="ECO:0000256" key="4">
    <source>
        <dbReference type="ARBA" id="ARBA00022741"/>
    </source>
</evidence>
<dbReference type="PROSITE" id="PS00847">
    <property type="entry name" value="MCM_1"/>
    <property type="match status" value="1"/>
</dbReference>
<dbReference type="PRINTS" id="PR01657">
    <property type="entry name" value="MCMFAMILY"/>
</dbReference>
<keyword evidence="9 12" id="KW-0539">Nucleus</keyword>
<dbReference type="InterPro" id="IPR027417">
    <property type="entry name" value="P-loop_NTPase"/>
</dbReference>
<dbReference type="EC" id="3.6.4.12" evidence="12"/>
<gene>
    <name evidence="15" type="ORF">RB653_005397</name>
</gene>
<evidence type="ECO:0000256" key="7">
    <source>
        <dbReference type="ARBA" id="ARBA00022840"/>
    </source>
</evidence>
<keyword evidence="4 11" id="KW-0547">Nucleotide-binding</keyword>
<keyword evidence="6 12" id="KW-0347">Helicase</keyword>
<evidence type="ECO:0000256" key="11">
    <source>
        <dbReference type="RuleBase" id="RU004070"/>
    </source>
</evidence>
<dbReference type="Pfam" id="PF17855">
    <property type="entry name" value="MCM_lid"/>
    <property type="match status" value="1"/>
</dbReference>
<comment type="similarity">
    <text evidence="2 11">Belongs to the MCM family.</text>
</comment>
<dbReference type="SMART" id="SM00382">
    <property type="entry name" value="AAA"/>
    <property type="match status" value="1"/>
</dbReference>
<comment type="caution">
    <text evidence="15">The sequence shown here is derived from an EMBL/GenBank/DDBJ whole genome shotgun (WGS) entry which is preliminary data.</text>
</comment>
<evidence type="ECO:0000256" key="5">
    <source>
        <dbReference type="ARBA" id="ARBA00022801"/>
    </source>
</evidence>
<feature type="compositionally biased region" description="Low complexity" evidence="13">
    <location>
        <begin position="755"/>
        <end position="777"/>
    </location>
</feature>
<feature type="compositionally biased region" description="Polar residues" evidence="13">
    <location>
        <begin position="180"/>
        <end position="191"/>
    </location>
</feature>
<dbReference type="AlphaFoldDB" id="A0AAN7U7L5"/>
<keyword evidence="16" id="KW-1185">Reference proteome</keyword>
<keyword evidence="8 11" id="KW-0238">DNA-binding</keyword>
<dbReference type="InterPro" id="IPR003593">
    <property type="entry name" value="AAA+_ATPase"/>
</dbReference>
<evidence type="ECO:0000256" key="1">
    <source>
        <dbReference type="ARBA" id="ARBA00004123"/>
    </source>
</evidence>
<evidence type="ECO:0000256" key="12">
    <source>
        <dbReference type="RuleBase" id="RU368061"/>
    </source>
</evidence>
<keyword evidence="5 12" id="KW-0378">Hydrolase</keyword>
<evidence type="ECO:0000256" key="2">
    <source>
        <dbReference type="ARBA" id="ARBA00008010"/>
    </source>
</evidence>
<dbReference type="GO" id="GO:0005634">
    <property type="term" value="C:nucleus"/>
    <property type="evidence" value="ECO:0007669"/>
    <property type="project" value="UniProtKB-SubCell"/>
</dbReference>
<evidence type="ECO:0000256" key="13">
    <source>
        <dbReference type="SAM" id="MobiDB-lite"/>
    </source>
</evidence>
<dbReference type="GO" id="GO:0005524">
    <property type="term" value="F:ATP binding"/>
    <property type="evidence" value="ECO:0007669"/>
    <property type="project" value="UniProtKB-UniRule"/>
</dbReference>
<sequence>MISNNNDESIIMERDFSDFIDDDRSGYRAALDEYIENNSKRLIIKIDILRSVSPDLTQRFLKKPLNYIGLFQNVLTIKIKNLKRQMFEKMLDMDPDDVDEDLKKQLKDTMNQQVFIGFEGNFGSCHVTPRGLNASLITKLVCVEGIVTKCSLVRPKVLKSVHYCEKTKRTTSRTYEDATSDSGIPTTSQYPTRDDQGNPLITEYGMCEYKDSQMVSIQEMPERAPAGQLPRSVDILLDNDLVDTVKPGDRVQVYGVYRAIPMSAPELKTTKFRPILICNKISLLSKEVSGPSLSEQDVTNIKNFSKYNNCFDLLATSLAPSIYGHDNIKRSLLLLLLGGVERNLANGTHLRGDINLLMVGDPSTAKSQLLRFILNIAPLAINTTGRGSSGVGLTAAVTSDSETGERRLEAGAMVLADRGIVCIDEFDKMSPDDRVAIHEVMEQQTVTISKAGIHASLNARCSVVAAANPIYGKYNTDLKAHTNIGLPDSLLSRFDLLFIVLDSINPDHDRMISEHVLRMHRYKDEGSELETMLGSEQISTLGGELKNVSSVRTTSDLDTPVFQKYNRLLHGAENNSDIVSIPFIQKYIFYAKTLFKPRLTDDAREYIIEKYTEMRSKQTQNSIPITTRSLETMIRLSQAHAKCRLDHNVTIDDAVVAIEIMNRALSDSNMKEREKSQFTQNQNQNKRNNNKKNNSKYDDNDEIDDDQNNDDDNDDNDDNNDNNDNEPDLNDFENENEEEYSENDEDDFDIENGISKNNNNNNNNTSNKTNNNNSKTKATTKKRKTSDTSVTTSQTSTPTAPTTIKSTPKPALTKPTEPIQKTKQIMEVGKDINLFLIDRKSKSTSPITVQDIIDHMISKFKKEEIELTLNYLIQISRIALINGNEIISMVQ</sequence>
<name>A0AAN7U7L5_9MYCE</name>
<feature type="domain" description="MCM C-terminal AAA(+) ATPase" evidence="14">
    <location>
        <begin position="310"/>
        <end position="516"/>
    </location>
</feature>